<sequence>MLASPNIPVTGLTNKLNDVTPNTPLQLADFLFYSFEDLPAVKYAKVKRLSIPPVPTAGAIAYPAIAVKTTNAVNLSFDKSMYALTICDDVNGR</sequence>
<dbReference type="Proteomes" id="UP000188320">
    <property type="component" value="Unassembled WGS sequence"/>
</dbReference>
<gene>
    <name evidence="1" type="ORF">AX774_g1909</name>
</gene>
<organism evidence="1 2">
    <name type="scientific">Zancudomyces culisetae</name>
    <name type="common">Gut fungus</name>
    <name type="synonym">Smittium culisetae</name>
    <dbReference type="NCBI Taxonomy" id="1213189"/>
    <lineage>
        <taxon>Eukaryota</taxon>
        <taxon>Fungi</taxon>
        <taxon>Fungi incertae sedis</taxon>
        <taxon>Zoopagomycota</taxon>
        <taxon>Kickxellomycotina</taxon>
        <taxon>Harpellomycetes</taxon>
        <taxon>Harpellales</taxon>
        <taxon>Legeriomycetaceae</taxon>
        <taxon>Zancudomyces</taxon>
    </lineage>
</organism>
<dbReference type="AlphaFoldDB" id="A0A1R1PUA9"/>
<name>A0A1R1PUA9_ZANCU</name>
<dbReference type="EMBL" id="LSSK01000178">
    <property type="protein sequence ID" value="OMH84560.1"/>
    <property type="molecule type" value="Genomic_DNA"/>
</dbReference>
<protein>
    <submittedName>
        <fullName evidence="1">Uncharacterized protein</fullName>
    </submittedName>
</protein>
<reference evidence="2" key="1">
    <citation type="submission" date="2017-01" db="EMBL/GenBank/DDBJ databases">
        <authorList>
            <person name="Wang Y."/>
            <person name="White M."/>
            <person name="Kvist S."/>
            <person name="Moncalvo J.-M."/>
        </authorList>
    </citation>
    <scope>NUCLEOTIDE SEQUENCE [LARGE SCALE GENOMIC DNA]</scope>
    <source>
        <strain evidence="2">COL-18-3</strain>
    </source>
</reference>
<evidence type="ECO:0000313" key="2">
    <source>
        <dbReference type="Proteomes" id="UP000188320"/>
    </source>
</evidence>
<comment type="caution">
    <text evidence="1">The sequence shown here is derived from an EMBL/GenBank/DDBJ whole genome shotgun (WGS) entry which is preliminary data.</text>
</comment>
<keyword evidence="2" id="KW-1185">Reference proteome</keyword>
<accession>A0A1R1PUA9</accession>
<proteinExistence type="predicted"/>
<evidence type="ECO:0000313" key="1">
    <source>
        <dbReference type="EMBL" id="OMH84560.1"/>
    </source>
</evidence>